<dbReference type="InterPro" id="IPR051415">
    <property type="entry name" value="LAAT-1"/>
</dbReference>
<feature type="non-terminal residue" evidence="8">
    <location>
        <position position="333"/>
    </location>
</feature>
<reference evidence="9" key="1">
    <citation type="submission" date="2016-05" db="EMBL/GenBank/DDBJ databases">
        <title>Comparative genomics of biotechnologically important yeasts.</title>
        <authorList>
            <consortium name="DOE Joint Genome Institute"/>
            <person name="Riley R."/>
            <person name="Haridas S."/>
            <person name="Wolfe K.H."/>
            <person name="Lopes M.R."/>
            <person name="Hittinger C.T."/>
            <person name="Goker M."/>
            <person name="Salamov A."/>
            <person name="Wisecaver J."/>
            <person name="Long T.M."/>
            <person name="Aerts A.L."/>
            <person name="Barry K."/>
            <person name="Choi C."/>
            <person name="Clum A."/>
            <person name="Coughlan A.Y."/>
            <person name="Deshpande S."/>
            <person name="Douglass A.P."/>
            <person name="Hanson S.J."/>
            <person name="Klenk H.-P."/>
            <person name="Labutti K."/>
            <person name="Lapidus A."/>
            <person name="Lindquist E."/>
            <person name="Lipzen A."/>
            <person name="Meier-Kolthoff J.P."/>
            <person name="Ohm R.A."/>
            <person name="Otillar R.P."/>
            <person name="Pangilinan J."/>
            <person name="Peng Y."/>
            <person name="Rokas A."/>
            <person name="Rosa C.A."/>
            <person name="Scheuner C."/>
            <person name="Sibirny A.A."/>
            <person name="Slot J.C."/>
            <person name="Stielow J.B."/>
            <person name="Sun H."/>
            <person name="Kurtzman C.P."/>
            <person name="Blackwell M."/>
            <person name="Grigoriev I.V."/>
            <person name="Jeffries T.W."/>
        </authorList>
    </citation>
    <scope>NUCLEOTIDE SEQUENCE [LARGE SCALE GENOMIC DNA]</scope>
    <source>
        <strain evidence="9">NRRL Y-17324</strain>
    </source>
</reference>
<proteinExistence type="inferred from homology"/>
<dbReference type="OrthoDB" id="8048523at2759"/>
<feature type="transmembrane region" description="Helical" evidence="7">
    <location>
        <begin position="312"/>
        <end position="332"/>
    </location>
</feature>
<evidence type="ECO:0008006" key="10">
    <source>
        <dbReference type="Google" id="ProtNLM"/>
    </source>
</evidence>
<evidence type="ECO:0000256" key="2">
    <source>
        <dbReference type="ARBA" id="ARBA00022692"/>
    </source>
</evidence>
<evidence type="ECO:0000256" key="5">
    <source>
        <dbReference type="ARBA" id="ARBA00038039"/>
    </source>
</evidence>
<name>A0A1E4SHJ3_9ASCO</name>
<dbReference type="FunFam" id="1.20.1280.290:FF:000009">
    <property type="entry name" value="PQ loop repeat family protein"/>
    <property type="match status" value="1"/>
</dbReference>
<keyword evidence="2 7" id="KW-0812">Transmembrane</keyword>
<dbReference type="PANTHER" id="PTHR16201:SF34">
    <property type="entry name" value="LYSOSOMAL AMINO ACID TRANSPORTER 1"/>
    <property type="match status" value="1"/>
</dbReference>
<dbReference type="Pfam" id="PF04193">
    <property type="entry name" value="PQ-loop"/>
    <property type="match status" value="2"/>
</dbReference>
<feature type="transmembrane region" description="Helical" evidence="7">
    <location>
        <begin position="124"/>
        <end position="141"/>
    </location>
</feature>
<dbReference type="GO" id="GO:0000329">
    <property type="term" value="C:fungal-type vacuole membrane"/>
    <property type="evidence" value="ECO:0007669"/>
    <property type="project" value="TreeGrafter"/>
</dbReference>
<comment type="catalytic activity">
    <reaction evidence="6">
        <text>L-histidine(out) + L-arginine(in) = L-histidine(in) + L-arginine(out)</text>
        <dbReference type="Rhea" id="RHEA:71063"/>
        <dbReference type="ChEBI" id="CHEBI:32682"/>
        <dbReference type="ChEBI" id="CHEBI:57595"/>
    </reaction>
</comment>
<dbReference type="GO" id="GO:0034488">
    <property type="term" value="P:basic amino acid transmembrane export from vacuole"/>
    <property type="evidence" value="ECO:0007669"/>
    <property type="project" value="TreeGrafter"/>
</dbReference>
<dbReference type="AlphaFoldDB" id="A0A1E4SHJ3"/>
<sequence>MIPLANDPSSLARVVRSWGPLAAAASANTTASSSGSIDAFISQLVCNNTSTSTERLLGRVSETCGVLSLSVWLFAQLPQIIENYVNQSVHGVSVAFLMCWIAGDITNLLGCILTRALPFQTCLAAYYCFIDCILSLQFWYYTRVYPRQKVHHNLLQSPNMLRSPLANRHGHLGLRRNRFDPEVAPHSPIDISSGFHANENSMFQKLLSTSFLAGSFKKANGLPTEPLTHLSPGDIGMCSAWLCSFLYLASRSPQIVKNFRSKSTKGISTFLFLFAMMGNLFYTISIVSDLYLLSISDYEFRSDNKFRTVLMAQLPFIVGSAGTVLFDCVILFQ</sequence>
<dbReference type="GO" id="GO:0015174">
    <property type="term" value="F:basic amino acid transmembrane transporter activity"/>
    <property type="evidence" value="ECO:0007669"/>
    <property type="project" value="TreeGrafter"/>
</dbReference>
<comment type="similarity">
    <text evidence="5">Belongs to the laat-1 family.</text>
</comment>
<dbReference type="SMART" id="SM00679">
    <property type="entry name" value="CTNS"/>
    <property type="match status" value="2"/>
</dbReference>
<evidence type="ECO:0000256" key="4">
    <source>
        <dbReference type="ARBA" id="ARBA00023136"/>
    </source>
</evidence>
<accession>A0A1E4SHJ3</accession>
<evidence type="ECO:0000256" key="6">
    <source>
        <dbReference type="ARBA" id="ARBA00050768"/>
    </source>
</evidence>
<dbReference type="GeneID" id="30984112"/>
<dbReference type="RefSeq" id="XP_020064111.1">
    <property type="nucleotide sequence ID" value="XM_020209976.1"/>
</dbReference>
<dbReference type="PANTHER" id="PTHR16201">
    <property type="entry name" value="SEVEN TRANSMEMBRANE PROTEIN 1-RELATED"/>
    <property type="match status" value="1"/>
</dbReference>
<dbReference type="EMBL" id="KV453912">
    <property type="protein sequence ID" value="ODV78989.1"/>
    <property type="molecule type" value="Genomic_DNA"/>
</dbReference>
<keyword evidence="3 7" id="KW-1133">Transmembrane helix</keyword>
<gene>
    <name evidence="8" type="ORF">CANTADRAFT_51685</name>
</gene>
<keyword evidence="4 7" id="KW-0472">Membrane</keyword>
<evidence type="ECO:0000256" key="1">
    <source>
        <dbReference type="ARBA" id="ARBA00004141"/>
    </source>
</evidence>
<organism evidence="8 9">
    <name type="scientific">Suhomyces tanzawaensis NRRL Y-17324</name>
    <dbReference type="NCBI Taxonomy" id="984487"/>
    <lineage>
        <taxon>Eukaryota</taxon>
        <taxon>Fungi</taxon>
        <taxon>Dikarya</taxon>
        <taxon>Ascomycota</taxon>
        <taxon>Saccharomycotina</taxon>
        <taxon>Pichiomycetes</taxon>
        <taxon>Debaryomycetaceae</taxon>
        <taxon>Suhomyces</taxon>
    </lineage>
</organism>
<dbReference type="Proteomes" id="UP000094285">
    <property type="component" value="Unassembled WGS sequence"/>
</dbReference>
<comment type="subcellular location">
    <subcellularLocation>
        <location evidence="1">Membrane</location>
        <topology evidence="1">Multi-pass membrane protein</topology>
    </subcellularLocation>
</comment>
<keyword evidence="9" id="KW-1185">Reference proteome</keyword>
<evidence type="ECO:0000313" key="8">
    <source>
        <dbReference type="EMBL" id="ODV78989.1"/>
    </source>
</evidence>
<feature type="transmembrane region" description="Helical" evidence="7">
    <location>
        <begin position="270"/>
        <end position="292"/>
    </location>
</feature>
<dbReference type="InterPro" id="IPR006603">
    <property type="entry name" value="PQ-loop_rpt"/>
</dbReference>
<evidence type="ECO:0000313" key="9">
    <source>
        <dbReference type="Proteomes" id="UP000094285"/>
    </source>
</evidence>
<evidence type="ECO:0000256" key="7">
    <source>
        <dbReference type="SAM" id="Phobius"/>
    </source>
</evidence>
<dbReference type="Gene3D" id="1.20.1280.290">
    <property type="match status" value="2"/>
</dbReference>
<evidence type="ECO:0000256" key="3">
    <source>
        <dbReference type="ARBA" id="ARBA00022989"/>
    </source>
</evidence>
<protein>
    <recommendedName>
        <fullName evidence="10">PQ-loop-domain-containing protein</fullName>
    </recommendedName>
</protein>